<gene>
    <name evidence="2" type="ORF">ACGFYS_09965</name>
</gene>
<reference evidence="2 3" key="1">
    <citation type="submission" date="2024-10" db="EMBL/GenBank/DDBJ databases">
        <title>The Natural Products Discovery Center: Release of the First 8490 Sequenced Strains for Exploring Actinobacteria Biosynthetic Diversity.</title>
        <authorList>
            <person name="Kalkreuter E."/>
            <person name="Kautsar S.A."/>
            <person name="Yang D."/>
            <person name="Bader C.D."/>
            <person name="Teijaro C.N."/>
            <person name="Fluegel L."/>
            <person name="Davis C.M."/>
            <person name="Simpson J.R."/>
            <person name="Lauterbach L."/>
            <person name="Steele A.D."/>
            <person name="Gui C."/>
            <person name="Meng S."/>
            <person name="Li G."/>
            <person name="Viehrig K."/>
            <person name="Ye F."/>
            <person name="Su P."/>
            <person name="Kiefer A.F."/>
            <person name="Nichols A."/>
            <person name="Cepeda A.J."/>
            <person name="Yan W."/>
            <person name="Fan B."/>
            <person name="Jiang Y."/>
            <person name="Adhikari A."/>
            <person name="Zheng C.-J."/>
            <person name="Schuster L."/>
            <person name="Cowan T.M."/>
            <person name="Smanski M.J."/>
            <person name="Chevrette M.G."/>
            <person name="De Carvalho L.P.S."/>
            <person name="Shen B."/>
        </authorList>
    </citation>
    <scope>NUCLEOTIDE SEQUENCE [LARGE SCALE GENOMIC DNA]</scope>
    <source>
        <strain evidence="2 3">NPDC048229</strain>
    </source>
</reference>
<evidence type="ECO:0000313" key="3">
    <source>
        <dbReference type="Proteomes" id="UP001604282"/>
    </source>
</evidence>
<dbReference type="RefSeq" id="WP_392880836.1">
    <property type="nucleotide sequence ID" value="NZ_JBICZW010000005.1"/>
</dbReference>
<dbReference type="EMBL" id="JBICZW010000005">
    <property type="protein sequence ID" value="MFG3189257.1"/>
    <property type="molecule type" value="Genomic_DNA"/>
</dbReference>
<accession>A0ABW7BRZ7</accession>
<protein>
    <submittedName>
        <fullName evidence="2">Uncharacterized protein</fullName>
    </submittedName>
</protein>
<feature type="region of interest" description="Disordered" evidence="1">
    <location>
        <begin position="61"/>
        <end position="81"/>
    </location>
</feature>
<evidence type="ECO:0000256" key="1">
    <source>
        <dbReference type="SAM" id="MobiDB-lite"/>
    </source>
</evidence>
<evidence type="ECO:0000313" key="2">
    <source>
        <dbReference type="EMBL" id="MFG3189257.1"/>
    </source>
</evidence>
<name>A0ABW7BRZ7_9ACTN</name>
<feature type="compositionally biased region" description="Basic and acidic residues" evidence="1">
    <location>
        <begin position="32"/>
        <end position="42"/>
    </location>
</feature>
<sequence length="81" mass="8432">MGSQDQHRRPDLRGAVAALLKSQQAAAEEAAAPEREARDKQAAADAALYGTAGWDALTDARRRHAAAHTARQSEAGGPDAA</sequence>
<proteinExistence type="predicted"/>
<dbReference type="Proteomes" id="UP001604282">
    <property type="component" value="Unassembled WGS sequence"/>
</dbReference>
<feature type="region of interest" description="Disordered" evidence="1">
    <location>
        <begin position="24"/>
        <end position="43"/>
    </location>
</feature>
<comment type="caution">
    <text evidence="2">The sequence shown here is derived from an EMBL/GenBank/DDBJ whole genome shotgun (WGS) entry which is preliminary data.</text>
</comment>
<organism evidence="2 3">
    <name type="scientific">Streptomyces omiyaensis</name>
    <dbReference type="NCBI Taxonomy" id="68247"/>
    <lineage>
        <taxon>Bacteria</taxon>
        <taxon>Bacillati</taxon>
        <taxon>Actinomycetota</taxon>
        <taxon>Actinomycetes</taxon>
        <taxon>Kitasatosporales</taxon>
        <taxon>Streptomycetaceae</taxon>
        <taxon>Streptomyces</taxon>
    </lineage>
</organism>
<keyword evidence="3" id="KW-1185">Reference proteome</keyword>